<sequence length="475" mass="50483">MPTAVLRRYTPPTCTLEIAAARSALSRWTELTGGQKNWSYSQNNRTVLKDLRFHLSFDDPKLPPEHQVTVSGNQTQLEALYEVVTTYVQSLLATAPEQIPWETSLRRTEPTNELTGEPTATLNQSVATTPEQMGIALQPTGLLSHDLKLGSLATEESGPVVHLTTLQLFDLANALEAYNAEALTLPTSQRPAWLKVPQGWASIAAVSVLALAATGGIAKFVIDVSRPTQTASAPRERQVDSELNSDLFPTLSPPPVEASPSITLQPLPPPPPSGPPQSSSPGLPPVGVTQAPPAPAPAPAPASDPSGQQQVTVIPDPNSIASAPSQSLAEAGTQAEPQTGNSAPPRLTGTEEAPETASRALAPSSTSPDSRNTTTSSTAFDTIPQVAEIRSYFQQSWQPPEGLTQTLEYRLLLNANGSLQRIVPLGQASENYLDRTNMPLMGEPFVSPTGDGSTPQIRLVLKPNGTVQSFLEYAN</sequence>
<accession>A0AA96WB13</accession>
<organism evidence="2">
    <name type="scientific">Leptolyngbya sp. NK1-12</name>
    <dbReference type="NCBI Taxonomy" id="2547451"/>
    <lineage>
        <taxon>Bacteria</taxon>
        <taxon>Bacillati</taxon>
        <taxon>Cyanobacteriota</taxon>
        <taxon>Cyanophyceae</taxon>
        <taxon>Leptolyngbyales</taxon>
        <taxon>Leptolyngbyaceae</taxon>
        <taxon>Leptolyngbya group</taxon>
        <taxon>Leptolyngbya</taxon>
    </lineage>
</organism>
<feature type="region of interest" description="Disordered" evidence="1">
    <location>
        <begin position="227"/>
        <end position="381"/>
    </location>
</feature>
<name>A0AA96WB13_9CYAN</name>
<feature type="compositionally biased region" description="Pro residues" evidence="1">
    <location>
        <begin position="292"/>
        <end position="302"/>
    </location>
</feature>
<proteinExistence type="predicted"/>
<dbReference type="Pfam" id="PF14233">
    <property type="entry name" value="DUF4335"/>
    <property type="match status" value="1"/>
</dbReference>
<feature type="compositionally biased region" description="Polar residues" evidence="1">
    <location>
        <begin position="363"/>
        <end position="380"/>
    </location>
</feature>
<reference evidence="2" key="1">
    <citation type="submission" date="2020-05" db="EMBL/GenBank/DDBJ databases">
        <authorList>
            <person name="Zhu T."/>
            <person name="Keshari N."/>
            <person name="Lu X."/>
        </authorList>
    </citation>
    <scope>NUCLEOTIDE SEQUENCE</scope>
    <source>
        <strain evidence="2">NK1-12</strain>
    </source>
</reference>
<feature type="compositionally biased region" description="Pro residues" evidence="1">
    <location>
        <begin position="266"/>
        <end position="275"/>
    </location>
</feature>
<evidence type="ECO:0000256" key="1">
    <source>
        <dbReference type="SAM" id="MobiDB-lite"/>
    </source>
</evidence>
<feature type="compositionally biased region" description="Polar residues" evidence="1">
    <location>
        <begin position="319"/>
        <end position="328"/>
    </location>
</feature>
<dbReference type="EMBL" id="CP053586">
    <property type="protein sequence ID" value="WNZ21724.1"/>
    <property type="molecule type" value="Genomic_DNA"/>
</dbReference>
<evidence type="ECO:0000313" key="2">
    <source>
        <dbReference type="EMBL" id="WNZ21724.1"/>
    </source>
</evidence>
<protein>
    <submittedName>
        <fullName evidence="2">DUF4335 domain-containing protein</fullName>
    </submittedName>
</protein>
<gene>
    <name evidence="2" type="ORF">HJG54_01805</name>
</gene>
<dbReference type="AlphaFoldDB" id="A0AA96WB13"/>
<dbReference type="RefSeq" id="WP_316433024.1">
    <property type="nucleotide sequence ID" value="NZ_CP053586.1"/>
</dbReference>
<dbReference type="InterPro" id="IPR025569">
    <property type="entry name" value="DUF4335"/>
</dbReference>